<feature type="transmembrane region" description="Helical" evidence="10">
    <location>
        <begin position="393"/>
        <end position="414"/>
    </location>
</feature>
<name>A0A1B9G8X7_9TREE</name>
<evidence type="ECO:0000256" key="5">
    <source>
        <dbReference type="ARBA" id="ARBA00022692"/>
    </source>
</evidence>
<comment type="subcellular location">
    <subcellularLocation>
        <location evidence="1 10">Endoplasmic reticulum membrane</location>
        <topology evidence="1 10">Multi-pass membrane protein</topology>
    </subcellularLocation>
</comment>
<feature type="transmembrane region" description="Helical" evidence="10">
    <location>
        <begin position="339"/>
        <end position="356"/>
    </location>
</feature>
<evidence type="ECO:0000313" key="12">
    <source>
        <dbReference type="EMBL" id="OCF27495.1"/>
    </source>
</evidence>
<keyword evidence="3 10" id="KW-0328">Glycosyltransferase</keyword>
<gene>
    <name evidence="12" type="ORF">I302_02337</name>
    <name evidence="13" type="ORF">I302_103633</name>
</gene>
<keyword evidence="5 10" id="KW-0812">Transmembrane</keyword>
<feature type="chain" id="PRO_5042334905" description="Mannosyltransferase" evidence="11">
    <location>
        <begin position="18"/>
        <end position="616"/>
    </location>
</feature>
<keyword evidence="11" id="KW-0732">Signal</keyword>
<accession>A0A1B9G8X7</accession>
<reference evidence="13" key="4">
    <citation type="submission" date="2024-02" db="EMBL/GenBank/DDBJ databases">
        <title>Comparative genomics of Cryptococcus and Kwoniella reveals pathogenesis evolution and contrasting modes of karyotype evolution via chromosome fusion or intercentromeric recombination.</title>
        <authorList>
            <person name="Coelho M.A."/>
            <person name="David-Palma M."/>
            <person name="Shea T."/>
            <person name="Bowers K."/>
            <person name="McGinley-Smith S."/>
            <person name="Mohammad A.W."/>
            <person name="Gnirke A."/>
            <person name="Yurkov A.M."/>
            <person name="Nowrousian M."/>
            <person name="Sun S."/>
            <person name="Cuomo C.A."/>
            <person name="Heitman J."/>
        </authorList>
    </citation>
    <scope>NUCLEOTIDE SEQUENCE</scope>
    <source>
        <strain evidence="13">CBS 10118</strain>
    </source>
</reference>
<evidence type="ECO:0000313" key="13">
    <source>
        <dbReference type="EMBL" id="WVW81638.1"/>
    </source>
</evidence>
<evidence type="ECO:0000256" key="4">
    <source>
        <dbReference type="ARBA" id="ARBA00022679"/>
    </source>
</evidence>
<dbReference type="EMBL" id="KI894019">
    <property type="protein sequence ID" value="OCF27495.1"/>
    <property type="molecule type" value="Genomic_DNA"/>
</dbReference>
<dbReference type="AlphaFoldDB" id="A0A1B9G8X7"/>
<protein>
    <recommendedName>
        <fullName evidence="10">Mannosyltransferase</fullName>
        <ecNumber evidence="10">2.4.1.-</ecNumber>
    </recommendedName>
</protein>
<feature type="transmembrane region" description="Helical" evidence="10">
    <location>
        <begin position="435"/>
        <end position="454"/>
    </location>
</feature>
<dbReference type="GO" id="GO:0005789">
    <property type="term" value="C:endoplasmic reticulum membrane"/>
    <property type="evidence" value="ECO:0007669"/>
    <property type="project" value="UniProtKB-SubCell"/>
</dbReference>
<keyword evidence="7 10" id="KW-1133">Transmembrane helix</keyword>
<feature type="transmembrane region" description="Helical" evidence="10">
    <location>
        <begin position="228"/>
        <end position="252"/>
    </location>
</feature>
<evidence type="ECO:0000313" key="14">
    <source>
        <dbReference type="Proteomes" id="UP000092730"/>
    </source>
</evidence>
<evidence type="ECO:0000256" key="11">
    <source>
        <dbReference type="SAM" id="SignalP"/>
    </source>
</evidence>
<dbReference type="InterPro" id="IPR005599">
    <property type="entry name" value="GPI_mannosylTrfase"/>
</dbReference>
<evidence type="ECO:0000256" key="8">
    <source>
        <dbReference type="ARBA" id="ARBA00023136"/>
    </source>
</evidence>
<dbReference type="GO" id="GO:0006506">
    <property type="term" value="P:GPI anchor biosynthetic process"/>
    <property type="evidence" value="ECO:0007669"/>
    <property type="project" value="TreeGrafter"/>
</dbReference>
<keyword evidence="14" id="KW-1185">Reference proteome</keyword>
<proteinExistence type="inferred from homology"/>
<evidence type="ECO:0000256" key="6">
    <source>
        <dbReference type="ARBA" id="ARBA00022824"/>
    </source>
</evidence>
<dbReference type="PANTHER" id="PTHR22760:SF4">
    <property type="entry name" value="GPI MANNOSYLTRANSFERASE 3"/>
    <property type="match status" value="1"/>
</dbReference>
<feature type="transmembrane region" description="Helical" evidence="10">
    <location>
        <begin position="272"/>
        <end position="294"/>
    </location>
</feature>
<dbReference type="GO" id="GO:0000026">
    <property type="term" value="F:alpha-1,2-mannosyltransferase activity"/>
    <property type="evidence" value="ECO:0007669"/>
    <property type="project" value="TreeGrafter"/>
</dbReference>
<comment type="function">
    <text evidence="9">Mannosyltransferase involved in glycosylphosphatidylinositol-anchor biosynthesis. Transfers the third mannose to Man2-GlcN-acyl-PI during GPI precursor assembly.</text>
</comment>
<dbReference type="Pfam" id="PF03901">
    <property type="entry name" value="Glyco_transf_22"/>
    <property type="match status" value="1"/>
</dbReference>
<reference evidence="12" key="1">
    <citation type="submission" date="2013-07" db="EMBL/GenBank/DDBJ databases">
        <title>The Genome Sequence of Cryptococcus bestiolae CBS10118.</title>
        <authorList>
            <consortium name="The Broad Institute Genome Sequencing Platform"/>
            <person name="Cuomo C."/>
            <person name="Litvintseva A."/>
            <person name="Chen Y."/>
            <person name="Heitman J."/>
            <person name="Sun S."/>
            <person name="Springer D."/>
            <person name="Dromer F."/>
            <person name="Young S.K."/>
            <person name="Zeng Q."/>
            <person name="Gargeya S."/>
            <person name="Fitzgerald M."/>
            <person name="Abouelleil A."/>
            <person name="Alvarado L."/>
            <person name="Berlin A.M."/>
            <person name="Chapman S.B."/>
            <person name="Dewar J."/>
            <person name="Goldberg J."/>
            <person name="Griggs A."/>
            <person name="Gujja S."/>
            <person name="Hansen M."/>
            <person name="Howarth C."/>
            <person name="Imamovic A."/>
            <person name="Larimer J."/>
            <person name="McCowan C."/>
            <person name="Murphy C."/>
            <person name="Pearson M."/>
            <person name="Priest M."/>
            <person name="Roberts A."/>
            <person name="Saif S."/>
            <person name="Shea T."/>
            <person name="Sykes S."/>
            <person name="Wortman J."/>
            <person name="Nusbaum C."/>
            <person name="Birren B."/>
        </authorList>
    </citation>
    <scope>NUCLEOTIDE SEQUENCE [LARGE SCALE GENOMIC DNA]</scope>
    <source>
        <strain evidence="12">CBS 10118</strain>
    </source>
</reference>
<dbReference type="EC" id="2.4.1.-" evidence="10"/>
<evidence type="ECO:0000256" key="9">
    <source>
        <dbReference type="ARBA" id="ARBA00024708"/>
    </source>
</evidence>
<dbReference type="VEuPathDB" id="FungiDB:I302_02337"/>
<sequence>MIPKPLILAFLIRTLLTLPFPQTYFQPDEFYQALEPAHNHVFGYGYLTWEWRDLPSPITGDWWDMYVVGGRMRGWIWPGLFVGVYKVLQISGLDGTEMITIAPRLVGILVAALTDYYTYKLASKVLSPGASASALFLSLTSLFNAHLLPRSLSTSPETLLTTMALCYFPFPALPSSSPAQDPLKLLSSDKATKEGTSEARLKKPERLDYIAMDRDVPWLPTIKCEESLFLSVVFATIALSIRPTTASLWAYLGIDLIARTLRQSGVTSTERVIAVAAISLVATFAASTFIDYSFTGRLYFPSLTFIHHNLIQNISSFYGSTNYLYHLTQSLPILLFPVWYWWIQGFAASLLPRFILPSRLRRLDTPQPLRLLARAVTFSITTLSFSPHSEWRFLHPFLPSLLIFVIPSITTTYAPKVPCLRLSQAIRQYTRLAKFPFYFVLFSPVLPFLYLNIFHGRAQVEVMNVLRRGDLGEIKSLVALTPCHSVPWQSHLHVKNMEGWFLTCEPPIGVNSDTHRTQQSFFYQSPVSYLQEVFPYPPAQLHEISNMTASPAEPSHLILFGEILGRLETHKGVSSTVSDELVHLGYERVWYGWNGFDLLQDEDERKGGLTVWRLVT</sequence>
<feature type="signal peptide" evidence="11">
    <location>
        <begin position="1"/>
        <end position="17"/>
    </location>
</feature>
<organism evidence="12">
    <name type="scientific">Kwoniella bestiolae CBS 10118</name>
    <dbReference type="NCBI Taxonomy" id="1296100"/>
    <lineage>
        <taxon>Eukaryota</taxon>
        <taxon>Fungi</taxon>
        <taxon>Dikarya</taxon>
        <taxon>Basidiomycota</taxon>
        <taxon>Agaricomycotina</taxon>
        <taxon>Tremellomycetes</taxon>
        <taxon>Tremellales</taxon>
        <taxon>Cryptococcaceae</taxon>
        <taxon>Kwoniella</taxon>
    </lineage>
</organism>
<dbReference type="KEGG" id="kbi:30206736"/>
<dbReference type="GeneID" id="30206736"/>
<reference evidence="13" key="2">
    <citation type="submission" date="2013-07" db="EMBL/GenBank/DDBJ databases">
        <authorList>
            <consortium name="The Broad Institute Genome Sequencing Platform"/>
            <person name="Cuomo C."/>
            <person name="Litvintseva A."/>
            <person name="Chen Y."/>
            <person name="Heitman J."/>
            <person name="Sun S."/>
            <person name="Springer D."/>
            <person name="Dromer F."/>
            <person name="Young S.K."/>
            <person name="Zeng Q."/>
            <person name="Gargeya S."/>
            <person name="Fitzgerald M."/>
            <person name="Abouelleil A."/>
            <person name="Alvarado L."/>
            <person name="Berlin A.M."/>
            <person name="Chapman S.B."/>
            <person name="Dewar J."/>
            <person name="Goldberg J."/>
            <person name="Griggs A."/>
            <person name="Gujja S."/>
            <person name="Hansen M."/>
            <person name="Howarth C."/>
            <person name="Imamovic A."/>
            <person name="Larimer J."/>
            <person name="McCowan C."/>
            <person name="Murphy C."/>
            <person name="Pearson M."/>
            <person name="Priest M."/>
            <person name="Roberts A."/>
            <person name="Saif S."/>
            <person name="Shea T."/>
            <person name="Sykes S."/>
            <person name="Wortman J."/>
            <person name="Nusbaum C."/>
            <person name="Birren B."/>
        </authorList>
    </citation>
    <scope>NUCLEOTIDE SEQUENCE</scope>
    <source>
        <strain evidence="13">CBS 10118</strain>
    </source>
</reference>
<dbReference type="EMBL" id="CP144542">
    <property type="protein sequence ID" value="WVW81638.1"/>
    <property type="molecule type" value="Genomic_DNA"/>
</dbReference>
<dbReference type="OrthoDB" id="416834at2759"/>
<keyword evidence="6 10" id="KW-0256">Endoplasmic reticulum</keyword>
<keyword evidence="8 10" id="KW-0472">Membrane</keyword>
<evidence type="ECO:0000256" key="7">
    <source>
        <dbReference type="ARBA" id="ARBA00022989"/>
    </source>
</evidence>
<dbReference type="Proteomes" id="UP000092730">
    <property type="component" value="Chromosome 2"/>
</dbReference>
<reference evidence="12" key="3">
    <citation type="submission" date="2014-01" db="EMBL/GenBank/DDBJ databases">
        <title>Evolution of pathogenesis and genome organization in the Tremellales.</title>
        <authorList>
            <person name="Cuomo C."/>
            <person name="Litvintseva A."/>
            <person name="Heitman J."/>
            <person name="Chen Y."/>
            <person name="Sun S."/>
            <person name="Springer D."/>
            <person name="Dromer F."/>
            <person name="Young S."/>
            <person name="Zeng Q."/>
            <person name="Chapman S."/>
            <person name="Gujja S."/>
            <person name="Saif S."/>
            <person name="Birren B."/>
        </authorList>
    </citation>
    <scope>NUCLEOTIDE SEQUENCE</scope>
    <source>
        <strain evidence="12">CBS 10118</strain>
    </source>
</reference>
<evidence type="ECO:0000256" key="1">
    <source>
        <dbReference type="ARBA" id="ARBA00004477"/>
    </source>
</evidence>
<dbReference type="STRING" id="1296100.A0A1B9G8X7"/>
<dbReference type="RefSeq" id="XP_019048565.1">
    <property type="nucleotide sequence ID" value="XM_019189003.1"/>
</dbReference>
<evidence type="ECO:0000256" key="10">
    <source>
        <dbReference type="RuleBase" id="RU363075"/>
    </source>
</evidence>
<evidence type="ECO:0000256" key="3">
    <source>
        <dbReference type="ARBA" id="ARBA00022676"/>
    </source>
</evidence>
<comment type="similarity">
    <text evidence="2">Belongs to the glycosyltransferase 22 family. PIGB subfamily.</text>
</comment>
<dbReference type="PANTHER" id="PTHR22760">
    <property type="entry name" value="GLYCOSYLTRANSFERASE"/>
    <property type="match status" value="1"/>
</dbReference>
<keyword evidence="4" id="KW-0808">Transferase</keyword>
<evidence type="ECO:0000256" key="2">
    <source>
        <dbReference type="ARBA" id="ARBA00006065"/>
    </source>
</evidence>